<dbReference type="AlphaFoldDB" id="A0A2N5TUX1"/>
<accession>A0A2N5TUX1</accession>
<comment type="caution">
    <text evidence="2">The sequence shown here is derived from an EMBL/GenBank/DDBJ whole genome shotgun (WGS) entry which is preliminary data.</text>
</comment>
<organism evidence="2 3">
    <name type="scientific">Puccinia coronata f. sp. avenae</name>
    <dbReference type="NCBI Taxonomy" id="200324"/>
    <lineage>
        <taxon>Eukaryota</taxon>
        <taxon>Fungi</taxon>
        <taxon>Dikarya</taxon>
        <taxon>Basidiomycota</taxon>
        <taxon>Pucciniomycotina</taxon>
        <taxon>Pucciniomycetes</taxon>
        <taxon>Pucciniales</taxon>
        <taxon>Pucciniaceae</taxon>
        <taxon>Puccinia</taxon>
    </lineage>
</organism>
<feature type="compositionally biased region" description="Basic residues" evidence="1">
    <location>
        <begin position="65"/>
        <end position="78"/>
    </location>
</feature>
<protein>
    <submittedName>
        <fullName evidence="2">Uncharacterized protein</fullName>
    </submittedName>
</protein>
<reference evidence="2 3" key="1">
    <citation type="submission" date="2017-11" db="EMBL/GenBank/DDBJ databases">
        <title>De novo assembly and phasing of dikaryotic genomes from two isolates of Puccinia coronata f. sp. avenae, the causal agent of oat crown rust.</title>
        <authorList>
            <person name="Miller M.E."/>
            <person name="Zhang Y."/>
            <person name="Omidvar V."/>
            <person name="Sperschneider J."/>
            <person name="Schwessinger B."/>
            <person name="Raley C."/>
            <person name="Palmer J.M."/>
            <person name="Garnica D."/>
            <person name="Upadhyaya N."/>
            <person name="Rathjen J."/>
            <person name="Taylor J.M."/>
            <person name="Park R.F."/>
            <person name="Dodds P.N."/>
            <person name="Hirsch C.D."/>
            <person name="Kianian S.F."/>
            <person name="Figueroa M."/>
        </authorList>
    </citation>
    <scope>NUCLEOTIDE SEQUENCE [LARGE SCALE GENOMIC DNA]</scope>
    <source>
        <strain evidence="2">12NC29</strain>
    </source>
</reference>
<sequence length="145" mass="16442">MDSLPLPLGEEAQIRLAIDATEKERDSQAGIRHPKGEKKATSRPAHPHRPHRASRRREFPYGARHCPRNKNRPRRRDHHMPDSCKVVSRSAGIRFEVLNEGGCADKASLATSPGTPEVLWRMGRTFAMLNITHEQKTIESVIPWV</sequence>
<dbReference type="EMBL" id="PGCJ01000416">
    <property type="protein sequence ID" value="PLW29287.1"/>
    <property type="molecule type" value="Genomic_DNA"/>
</dbReference>
<evidence type="ECO:0000313" key="3">
    <source>
        <dbReference type="Proteomes" id="UP000235388"/>
    </source>
</evidence>
<gene>
    <name evidence="2" type="ORF">PCANC_21761</name>
</gene>
<feature type="region of interest" description="Disordered" evidence="1">
    <location>
        <begin position="20"/>
        <end position="84"/>
    </location>
</feature>
<dbReference type="Proteomes" id="UP000235388">
    <property type="component" value="Unassembled WGS sequence"/>
</dbReference>
<feature type="compositionally biased region" description="Basic residues" evidence="1">
    <location>
        <begin position="45"/>
        <end position="55"/>
    </location>
</feature>
<proteinExistence type="predicted"/>
<keyword evidence="3" id="KW-1185">Reference proteome</keyword>
<name>A0A2N5TUX1_9BASI</name>
<evidence type="ECO:0000256" key="1">
    <source>
        <dbReference type="SAM" id="MobiDB-lite"/>
    </source>
</evidence>
<evidence type="ECO:0000313" key="2">
    <source>
        <dbReference type="EMBL" id="PLW29287.1"/>
    </source>
</evidence>